<evidence type="ECO:0000313" key="2">
    <source>
        <dbReference type="Proteomes" id="UP001500403"/>
    </source>
</evidence>
<proteinExistence type="predicted"/>
<dbReference type="Proteomes" id="UP001500403">
    <property type="component" value="Unassembled WGS sequence"/>
</dbReference>
<evidence type="ECO:0000313" key="1">
    <source>
        <dbReference type="EMBL" id="GAA2957868.1"/>
    </source>
</evidence>
<keyword evidence="2" id="KW-1185">Reference proteome</keyword>
<protein>
    <submittedName>
        <fullName evidence="1">Uncharacterized protein</fullName>
    </submittedName>
</protein>
<gene>
    <name evidence="1" type="ORF">GCM10010446_48840</name>
</gene>
<name>A0ABN3XIC5_9ACTN</name>
<dbReference type="EMBL" id="BAAAUD010000047">
    <property type="protein sequence ID" value="GAA2957868.1"/>
    <property type="molecule type" value="Genomic_DNA"/>
</dbReference>
<comment type="caution">
    <text evidence="1">The sequence shown here is derived from an EMBL/GenBank/DDBJ whole genome shotgun (WGS) entry which is preliminary data.</text>
</comment>
<sequence length="126" mass="13734">MAPGVVRDHVVRRGEEFRQDVPFGRVAGQAVEEEYRWTAETRFRVRVRILVVAAGQVYAAAYAAPQAVPYATSRVGRRAHHGSYPQGRPSCRTSLAAALGRKSPERGGVGTAGRLQLRRPIPVVGT</sequence>
<accession>A0ABN3XIC5</accession>
<reference evidence="1 2" key="1">
    <citation type="journal article" date="2019" name="Int. J. Syst. Evol. Microbiol.">
        <title>The Global Catalogue of Microorganisms (GCM) 10K type strain sequencing project: providing services to taxonomists for standard genome sequencing and annotation.</title>
        <authorList>
            <consortium name="The Broad Institute Genomics Platform"/>
            <consortium name="The Broad Institute Genome Sequencing Center for Infectious Disease"/>
            <person name="Wu L."/>
            <person name="Ma J."/>
        </authorList>
    </citation>
    <scope>NUCLEOTIDE SEQUENCE [LARGE SCALE GENOMIC DNA]</scope>
    <source>
        <strain evidence="1 2">JCM 9088</strain>
    </source>
</reference>
<organism evidence="1 2">
    <name type="scientific">Streptomyces enissocaesilis</name>
    <dbReference type="NCBI Taxonomy" id="332589"/>
    <lineage>
        <taxon>Bacteria</taxon>
        <taxon>Bacillati</taxon>
        <taxon>Actinomycetota</taxon>
        <taxon>Actinomycetes</taxon>
        <taxon>Kitasatosporales</taxon>
        <taxon>Streptomycetaceae</taxon>
        <taxon>Streptomyces</taxon>
        <taxon>Streptomyces rochei group</taxon>
    </lineage>
</organism>